<dbReference type="Proteomes" id="UP001175000">
    <property type="component" value="Unassembled WGS sequence"/>
</dbReference>
<proteinExistence type="predicted"/>
<dbReference type="Gene3D" id="3.40.50.720">
    <property type="entry name" value="NAD(P)-binding Rossmann-like Domain"/>
    <property type="match status" value="1"/>
</dbReference>
<name>A0AA39WSP5_9PEZI</name>
<protein>
    <submittedName>
        <fullName evidence="1">Uncharacterized protein</fullName>
    </submittedName>
</protein>
<accession>A0AA39WSP5</accession>
<organism evidence="1 2">
    <name type="scientific">Immersiella caudata</name>
    <dbReference type="NCBI Taxonomy" id="314043"/>
    <lineage>
        <taxon>Eukaryota</taxon>
        <taxon>Fungi</taxon>
        <taxon>Dikarya</taxon>
        <taxon>Ascomycota</taxon>
        <taxon>Pezizomycotina</taxon>
        <taxon>Sordariomycetes</taxon>
        <taxon>Sordariomycetidae</taxon>
        <taxon>Sordariales</taxon>
        <taxon>Lasiosphaeriaceae</taxon>
        <taxon>Immersiella</taxon>
    </lineage>
</organism>
<dbReference type="Gene3D" id="3.90.25.10">
    <property type="entry name" value="UDP-galactose 4-epimerase, domain 1"/>
    <property type="match status" value="1"/>
</dbReference>
<comment type="caution">
    <text evidence="1">The sequence shown here is derived from an EMBL/GenBank/DDBJ whole genome shotgun (WGS) entry which is preliminary data.</text>
</comment>
<reference evidence="1" key="1">
    <citation type="submission" date="2023-06" db="EMBL/GenBank/DDBJ databases">
        <title>Genome-scale phylogeny and comparative genomics of the fungal order Sordariales.</title>
        <authorList>
            <consortium name="Lawrence Berkeley National Laboratory"/>
            <person name="Hensen N."/>
            <person name="Bonometti L."/>
            <person name="Westerberg I."/>
            <person name="Brannstrom I.O."/>
            <person name="Guillou S."/>
            <person name="Cros-Aarteil S."/>
            <person name="Calhoun S."/>
            <person name="Haridas S."/>
            <person name="Kuo A."/>
            <person name="Mondo S."/>
            <person name="Pangilinan J."/>
            <person name="Riley R."/>
            <person name="Labutti K."/>
            <person name="Andreopoulos B."/>
            <person name="Lipzen A."/>
            <person name="Chen C."/>
            <person name="Yanf M."/>
            <person name="Daum C."/>
            <person name="Ng V."/>
            <person name="Clum A."/>
            <person name="Steindorff A."/>
            <person name="Ohm R."/>
            <person name="Martin F."/>
            <person name="Silar P."/>
            <person name="Natvig D."/>
            <person name="Lalanne C."/>
            <person name="Gautier V."/>
            <person name="Ament-Velasquez S.L."/>
            <person name="Kruys A."/>
            <person name="Hutchinson M.I."/>
            <person name="Powell A.J."/>
            <person name="Barry K."/>
            <person name="Miller A.N."/>
            <person name="Grigoriev I.V."/>
            <person name="Debuchy R."/>
            <person name="Gladieux P."/>
            <person name="Thoren M.H."/>
            <person name="Johannesson H."/>
        </authorList>
    </citation>
    <scope>NUCLEOTIDE SEQUENCE</scope>
    <source>
        <strain evidence="1">CBS 606.72</strain>
    </source>
</reference>
<keyword evidence="2" id="KW-1185">Reference proteome</keyword>
<gene>
    <name evidence="1" type="ORF">B0T14DRAFT_567486</name>
</gene>
<evidence type="ECO:0000313" key="2">
    <source>
        <dbReference type="Proteomes" id="UP001175000"/>
    </source>
</evidence>
<dbReference type="AlphaFoldDB" id="A0AA39WSP5"/>
<dbReference type="EMBL" id="JAULSU010000004">
    <property type="protein sequence ID" value="KAK0620757.1"/>
    <property type="molecule type" value="Genomic_DNA"/>
</dbReference>
<evidence type="ECO:0000313" key="1">
    <source>
        <dbReference type="EMBL" id="KAK0620757.1"/>
    </source>
</evidence>
<sequence>MPKPYHIPTVDKCVQFANYAPDTPIDTIGDVSTNLGTFVAAFVARPETTTNGAIVLAATESYSSGKMLDIWAGAQQPPVRAQFVRVGGDGFRALWPLWVAEMGVMMEFRDEYRERSWTDPNGAGS</sequence>